<accession>B1T6T2</accession>
<reference evidence="2 3" key="1">
    <citation type="submission" date="2008-03" db="EMBL/GenBank/DDBJ databases">
        <title>Sequencing of the draft genome and assembly of Burkholderia ambifaria MEX-5.</title>
        <authorList>
            <consortium name="US DOE Joint Genome Institute (JGI-PGF)"/>
            <person name="Copeland A."/>
            <person name="Lucas S."/>
            <person name="Lapidus A."/>
            <person name="Glavina del Rio T."/>
            <person name="Dalin E."/>
            <person name="Tice H."/>
            <person name="Bruce D."/>
            <person name="Goodwin L."/>
            <person name="Pitluck S."/>
            <person name="Larimer F."/>
            <person name="Land M.L."/>
            <person name="Hauser L."/>
            <person name="Tiedje J."/>
            <person name="Richardson P."/>
        </authorList>
    </citation>
    <scope>NUCLEOTIDE SEQUENCE [LARGE SCALE GENOMIC DNA]</scope>
    <source>
        <strain evidence="2 3">MEX-5</strain>
    </source>
</reference>
<feature type="domain" description="Flagellar motor switch protein FliN-like C-terminal" evidence="1">
    <location>
        <begin position="253"/>
        <end position="322"/>
    </location>
</feature>
<sequence length="329" mass="36230">MNGFHVTLGEELIGAHRFRCMDVLSLVEYEVLNRLTALSGRHIGFRPIDGAKSTGQERATRLMLNVGGVRTVVYFAGRDGVGQHGWYAFDDLLPAERAELWALRVSRLRCAFERLFAAPVSIGAVAVEAVPMGWSCVSLRLGWLEIPCWFEAAAAARALASAQPHRQPTLPSLSRLPVVCALRLRAVRVGLDEYRTLARGDVVLVARDASAPMRGELIAPGFGYRYPMTYRKEGAVMIEQDEIKLDEQDVTMELEDRHVELSVELAICRLTLGELANLRAGQMLRLAKAADEMSVDIRYRGTRVARGSLVEINGLLGVRIDAVGMDASA</sequence>
<evidence type="ECO:0000259" key="1">
    <source>
        <dbReference type="Pfam" id="PF01052"/>
    </source>
</evidence>
<dbReference type="Pfam" id="PF01052">
    <property type="entry name" value="FliMN_C"/>
    <property type="match status" value="1"/>
</dbReference>
<dbReference type="Gene3D" id="2.30.330.10">
    <property type="entry name" value="SpoA-like"/>
    <property type="match status" value="1"/>
</dbReference>
<dbReference type="SUPFAM" id="SSF101801">
    <property type="entry name" value="Surface presentation of antigens (SPOA)"/>
    <property type="match status" value="1"/>
</dbReference>
<proteinExistence type="predicted"/>
<dbReference type="InterPro" id="IPR001543">
    <property type="entry name" value="FliN-like_C"/>
</dbReference>
<dbReference type="RefSeq" id="WP_006759369.1">
    <property type="nucleotide sequence ID" value="NZ_ABLK01000111.1"/>
</dbReference>
<comment type="caution">
    <text evidence="2">The sequence shown here is derived from an EMBL/GenBank/DDBJ whole genome shotgun (WGS) entry which is preliminary data.</text>
</comment>
<evidence type="ECO:0000313" key="3">
    <source>
        <dbReference type="Proteomes" id="UP000004814"/>
    </source>
</evidence>
<organism evidence="2 3">
    <name type="scientific">Burkholderia ambifaria MEX-5</name>
    <dbReference type="NCBI Taxonomy" id="396597"/>
    <lineage>
        <taxon>Bacteria</taxon>
        <taxon>Pseudomonadati</taxon>
        <taxon>Pseudomonadota</taxon>
        <taxon>Betaproteobacteria</taxon>
        <taxon>Burkholderiales</taxon>
        <taxon>Burkholderiaceae</taxon>
        <taxon>Burkholderia</taxon>
        <taxon>Burkholderia cepacia complex</taxon>
    </lineage>
</organism>
<dbReference type="InterPro" id="IPR036429">
    <property type="entry name" value="SpoA-like_sf"/>
</dbReference>
<dbReference type="EMBL" id="ABLK01000111">
    <property type="protein sequence ID" value="EDT40725.1"/>
    <property type="molecule type" value="Genomic_DNA"/>
</dbReference>
<protein>
    <submittedName>
        <fullName evidence="2">Surface presentation of antigens (SPOA) protein</fullName>
    </submittedName>
</protein>
<dbReference type="PATRIC" id="fig|396597.7.peg.4466"/>
<name>B1T6T2_9BURK</name>
<gene>
    <name evidence="2" type="ORF">BamMEX5DRAFT_3498</name>
</gene>
<dbReference type="AlphaFoldDB" id="B1T6T2"/>
<evidence type="ECO:0000313" key="2">
    <source>
        <dbReference type="EMBL" id="EDT40725.1"/>
    </source>
</evidence>
<dbReference type="Proteomes" id="UP000004814">
    <property type="component" value="Unassembled WGS sequence"/>
</dbReference>